<organism evidence="2 3">
    <name type="scientific">Botryobasidium botryosum (strain FD-172 SS1)</name>
    <dbReference type="NCBI Taxonomy" id="930990"/>
    <lineage>
        <taxon>Eukaryota</taxon>
        <taxon>Fungi</taxon>
        <taxon>Dikarya</taxon>
        <taxon>Basidiomycota</taxon>
        <taxon>Agaricomycotina</taxon>
        <taxon>Agaricomycetes</taxon>
        <taxon>Cantharellales</taxon>
        <taxon>Botryobasidiaceae</taxon>
        <taxon>Botryobasidium</taxon>
    </lineage>
</organism>
<evidence type="ECO:0000313" key="2">
    <source>
        <dbReference type="EMBL" id="KDQ18946.1"/>
    </source>
</evidence>
<keyword evidence="3" id="KW-1185">Reference proteome</keyword>
<name>A0A067N5A8_BOTB1</name>
<dbReference type="Proteomes" id="UP000027195">
    <property type="component" value="Unassembled WGS sequence"/>
</dbReference>
<dbReference type="HOGENOM" id="CLU_011584_1_2_1"/>
<dbReference type="AlphaFoldDB" id="A0A067N5A8"/>
<dbReference type="InterPro" id="IPR008266">
    <property type="entry name" value="Tyr_kinase_AS"/>
</dbReference>
<dbReference type="GO" id="GO:0004672">
    <property type="term" value="F:protein kinase activity"/>
    <property type="evidence" value="ECO:0007669"/>
    <property type="project" value="InterPro"/>
</dbReference>
<dbReference type="PANTHER" id="PTHR38248">
    <property type="entry name" value="FUNK1 6"/>
    <property type="match status" value="1"/>
</dbReference>
<sequence length="684" mass="78164">MRSHEVHEPLNLNQFRALAMEELKKIPQIPVDDFISHLLPSVHVNFDEAQKHLEQHASWIDFMKVPPRNQQPHDDDVYRPLSEIFNALARALEHQKGDEVGPRPTVTTRMDSTPTCVLNGPKNFYVRPDAVISVLVSRMGQEEKDLHWFNVACPFEFKERWSTAGWEDNAAKVIWHMAYLMANDPTRRFVFGVTIEDVDMRLWYCDRVGHVVSEKFDFTSEEGRRFFVRTFASLACAEVSQLGFDASMTRIFVEGSDEGSLEIKVDGRTFCTTRLLSYMGADRVCGRGTRVWEVYEKDDPTRVPRVLKDCWAETSRRREGYLYALIMAQALTLSAQAQRATEHLLTVLCHGDVSPSAGYPDDTASIRKSYTFSTDCPTIDLVQPTTGEPSASLHLTDTIGAIPHIWQFVRAAAKNSAYPRTHYRIVFEELGQPASSLADMKSLLTTLVGAAKALNLLDKCGFIHCDISIHNLLLVGNTGKLCDLEFVRESDGARATNDAYNDRTGTPEFLAHELLYGRYFYTSPEYRRRTQGTKTFTQHILHDAESLWWVFVWMLAYHDKQAPLPTTNDSEGDTNTHQNLLNQERHKSTIQLFVHHMLHYQRKPLIMDEGVFAEVTESFPPTHTRLLRAADTTRRFLSEWYLKEATWIDKPDLTVLSGVYEEMIPFLEVALGYEGDIGRVRCII</sequence>
<dbReference type="OrthoDB" id="3246048at2759"/>
<dbReference type="STRING" id="930990.A0A067N5A8"/>
<dbReference type="PROSITE" id="PS00109">
    <property type="entry name" value="PROTEIN_KINASE_TYR"/>
    <property type="match status" value="1"/>
</dbReference>
<dbReference type="InParanoid" id="A0A067N5A8"/>
<dbReference type="InterPro" id="IPR011009">
    <property type="entry name" value="Kinase-like_dom_sf"/>
</dbReference>
<gene>
    <name evidence="2" type="ORF">BOTBODRAFT_126784</name>
</gene>
<feature type="domain" description="Fungal-type protein kinase" evidence="1">
    <location>
        <begin position="139"/>
        <end position="554"/>
    </location>
</feature>
<dbReference type="Gene3D" id="1.10.510.10">
    <property type="entry name" value="Transferase(Phosphotransferase) domain 1"/>
    <property type="match status" value="1"/>
</dbReference>
<evidence type="ECO:0000313" key="3">
    <source>
        <dbReference type="Proteomes" id="UP000027195"/>
    </source>
</evidence>
<protein>
    <recommendedName>
        <fullName evidence="1">Fungal-type protein kinase domain-containing protein</fullName>
    </recommendedName>
</protein>
<reference evidence="3" key="1">
    <citation type="journal article" date="2014" name="Proc. Natl. Acad. Sci. U.S.A.">
        <title>Extensive sampling of basidiomycete genomes demonstrates inadequacy of the white-rot/brown-rot paradigm for wood decay fungi.</title>
        <authorList>
            <person name="Riley R."/>
            <person name="Salamov A.A."/>
            <person name="Brown D.W."/>
            <person name="Nagy L.G."/>
            <person name="Floudas D."/>
            <person name="Held B.W."/>
            <person name="Levasseur A."/>
            <person name="Lombard V."/>
            <person name="Morin E."/>
            <person name="Otillar R."/>
            <person name="Lindquist E.A."/>
            <person name="Sun H."/>
            <person name="LaButti K.M."/>
            <person name="Schmutz J."/>
            <person name="Jabbour D."/>
            <person name="Luo H."/>
            <person name="Baker S.E."/>
            <person name="Pisabarro A.G."/>
            <person name="Walton J.D."/>
            <person name="Blanchette R.A."/>
            <person name="Henrissat B."/>
            <person name="Martin F."/>
            <person name="Cullen D."/>
            <person name="Hibbett D.S."/>
            <person name="Grigoriev I.V."/>
        </authorList>
    </citation>
    <scope>NUCLEOTIDE SEQUENCE [LARGE SCALE GENOMIC DNA]</scope>
    <source>
        <strain evidence="3">FD-172 SS1</strain>
    </source>
</reference>
<dbReference type="InterPro" id="IPR040976">
    <property type="entry name" value="Pkinase_fungal"/>
</dbReference>
<dbReference type="SUPFAM" id="SSF56112">
    <property type="entry name" value="Protein kinase-like (PK-like)"/>
    <property type="match status" value="1"/>
</dbReference>
<evidence type="ECO:0000259" key="1">
    <source>
        <dbReference type="Pfam" id="PF17667"/>
    </source>
</evidence>
<dbReference type="EMBL" id="KL198020">
    <property type="protein sequence ID" value="KDQ18946.1"/>
    <property type="molecule type" value="Genomic_DNA"/>
</dbReference>
<dbReference type="PANTHER" id="PTHR38248:SF2">
    <property type="entry name" value="FUNK1 11"/>
    <property type="match status" value="1"/>
</dbReference>
<proteinExistence type="predicted"/>
<dbReference type="Pfam" id="PF17667">
    <property type="entry name" value="Pkinase_fungal"/>
    <property type="match status" value="1"/>
</dbReference>
<accession>A0A067N5A8</accession>